<sequence length="331" mass="38672">MKTSTIIIASVVLTLCIHLSNRLSTNNAPRKTSIEFPSLLLFSPSNNIDIHHQHHHHHQYHHKGDPGLESRIKLYISESMKITQSMNGGIGRGIPRDRLEQNDTCLSSISNITLSVDWCVKKHESLFNQLIPRWELEDYCFEYIGRDEYYLVVEQMEQTREEREEILVKMKEALLWVSDKVLSEEIDIEARPKHIYSMWSKMKRKNHPLDQIHDQYGIRFIVPTIQQCYDLLDAIHAYYGHLPGEFDDYIKNPKESGYQSLHTIINFNCINVTTDAGDGSTRQECDTSRQPLYAEVQIRTKDMHYFATYGPASHQNYKLATKNCNYNFEYL</sequence>
<dbReference type="GO" id="GO:0015969">
    <property type="term" value="P:guanosine tetraphosphate metabolic process"/>
    <property type="evidence" value="ECO:0007669"/>
    <property type="project" value="InterPro"/>
</dbReference>
<dbReference type="STRING" id="1054147.F4PTH5"/>
<dbReference type="PANTHER" id="PTHR21262:SF31">
    <property type="entry name" value="GTP PYROPHOSPHOKINASE"/>
    <property type="match status" value="1"/>
</dbReference>
<evidence type="ECO:0000256" key="1">
    <source>
        <dbReference type="SAM" id="SignalP"/>
    </source>
</evidence>
<dbReference type="PANTHER" id="PTHR21262">
    <property type="entry name" value="GUANOSINE-3',5'-BIS DIPHOSPHATE 3'-PYROPHOSPHOHYDROLASE"/>
    <property type="match status" value="1"/>
</dbReference>
<keyword evidence="1" id="KW-0732">Signal</keyword>
<dbReference type="CDD" id="cd05399">
    <property type="entry name" value="NT_Rel-Spo_like"/>
    <property type="match status" value="1"/>
</dbReference>
<evidence type="ECO:0000259" key="2">
    <source>
        <dbReference type="SMART" id="SM00954"/>
    </source>
</evidence>
<dbReference type="Pfam" id="PF04607">
    <property type="entry name" value="RelA_SpoT"/>
    <property type="match status" value="1"/>
</dbReference>
<keyword evidence="4" id="KW-1185">Reference proteome</keyword>
<dbReference type="AlphaFoldDB" id="F4PTH5"/>
<dbReference type="OrthoDB" id="430679at2759"/>
<dbReference type="KEGG" id="dfa:DFA_00722"/>
<organism evidence="3 4">
    <name type="scientific">Cavenderia fasciculata</name>
    <name type="common">Slime mold</name>
    <name type="synonym">Dictyostelium fasciculatum</name>
    <dbReference type="NCBI Taxonomy" id="261658"/>
    <lineage>
        <taxon>Eukaryota</taxon>
        <taxon>Amoebozoa</taxon>
        <taxon>Evosea</taxon>
        <taxon>Eumycetozoa</taxon>
        <taxon>Dictyostelia</taxon>
        <taxon>Acytosteliales</taxon>
        <taxon>Cavenderiaceae</taxon>
        <taxon>Cavenderia</taxon>
    </lineage>
</organism>
<evidence type="ECO:0000313" key="4">
    <source>
        <dbReference type="Proteomes" id="UP000007797"/>
    </source>
</evidence>
<name>F4PTH5_CACFS</name>
<evidence type="ECO:0000313" key="3">
    <source>
        <dbReference type="EMBL" id="EGG20857.1"/>
    </source>
</evidence>
<dbReference type="SMART" id="SM00954">
    <property type="entry name" value="RelA_SpoT"/>
    <property type="match status" value="1"/>
</dbReference>
<dbReference type="GeneID" id="14873253"/>
<dbReference type="Gene3D" id="3.30.460.10">
    <property type="entry name" value="Beta Polymerase, domain 2"/>
    <property type="match status" value="1"/>
</dbReference>
<dbReference type="RefSeq" id="XP_004358707.1">
    <property type="nucleotide sequence ID" value="XM_004358650.1"/>
</dbReference>
<protein>
    <submittedName>
        <fullName evidence="3">RelA</fullName>
    </submittedName>
</protein>
<feature type="chain" id="PRO_5003313313" evidence="1">
    <location>
        <begin position="23"/>
        <end position="331"/>
    </location>
</feature>
<reference evidence="4" key="1">
    <citation type="journal article" date="2011" name="Genome Res.">
        <title>Phylogeny-wide analysis of social amoeba genomes highlights ancient origins for complex intercellular communication.</title>
        <authorList>
            <person name="Heidel A.J."/>
            <person name="Lawal H.M."/>
            <person name="Felder M."/>
            <person name="Schilde C."/>
            <person name="Helps N.R."/>
            <person name="Tunggal B."/>
            <person name="Rivero F."/>
            <person name="John U."/>
            <person name="Schleicher M."/>
            <person name="Eichinger L."/>
            <person name="Platzer M."/>
            <person name="Noegel A.A."/>
            <person name="Schaap P."/>
            <person name="Gloeckner G."/>
        </authorList>
    </citation>
    <scope>NUCLEOTIDE SEQUENCE [LARGE SCALE GENOMIC DNA]</scope>
    <source>
        <strain evidence="4">SH3</strain>
    </source>
</reference>
<dbReference type="Proteomes" id="UP000007797">
    <property type="component" value="Unassembled WGS sequence"/>
</dbReference>
<dbReference type="SUPFAM" id="SSF81301">
    <property type="entry name" value="Nucleotidyltransferase"/>
    <property type="match status" value="1"/>
</dbReference>
<dbReference type="InterPro" id="IPR007685">
    <property type="entry name" value="RelA_SpoT"/>
</dbReference>
<dbReference type="InterPro" id="IPR043519">
    <property type="entry name" value="NT_sf"/>
</dbReference>
<dbReference type="GO" id="GO:0005886">
    <property type="term" value="C:plasma membrane"/>
    <property type="evidence" value="ECO:0007669"/>
    <property type="project" value="TreeGrafter"/>
</dbReference>
<feature type="signal peptide" evidence="1">
    <location>
        <begin position="1"/>
        <end position="22"/>
    </location>
</feature>
<dbReference type="EMBL" id="GL883010">
    <property type="protein sequence ID" value="EGG20857.1"/>
    <property type="molecule type" value="Genomic_DNA"/>
</dbReference>
<accession>F4PTH5</accession>
<feature type="domain" description="RelA/SpoT" evidence="2">
    <location>
        <begin position="190"/>
        <end position="321"/>
    </location>
</feature>
<proteinExistence type="predicted"/>
<gene>
    <name evidence="3" type="ORF">DFA_00722</name>
</gene>